<sequence>MTRATGKASTSSHAVRRNQSSAICSSLAGSEEGQNMDPEEFQDLIWQIGRTPAQRSTTYEILKRFPAPSASRPAAVEMQ</sequence>
<reference evidence="2" key="1">
    <citation type="submission" date="2020-07" db="EMBL/GenBank/DDBJ databases">
        <title>Huge and variable diversity of episymbiotic CPR bacteria and DPANN archaea in groundwater ecosystems.</title>
        <authorList>
            <person name="He C.Y."/>
            <person name="Keren R."/>
            <person name="Whittaker M."/>
            <person name="Farag I.F."/>
            <person name="Doudna J."/>
            <person name="Cate J.H.D."/>
            <person name="Banfield J.F."/>
        </authorList>
    </citation>
    <scope>NUCLEOTIDE SEQUENCE</scope>
    <source>
        <strain evidence="2">NC_groundwater_717_Ag_S-0.2um_59_8</strain>
    </source>
</reference>
<protein>
    <submittedName>
        <fullName evidence="2">Uncharacterized protein</fullName>
    </submittedName>
</protein>
<dbReference type="Proteomes" id="UP000741360">
    <property type="component" value="Unassembled WGS sequence"/>
</dbReference>
<evidence type="ECO:0000256" key="1">
    <source>
        <dbReference type="SAM" id="MobiDB-lite"/>
    </source>
</evidence>
<proteinExistence type="predicted"/>
<feature type="compositionally biased region" description="Polar residues" evidence="1">
    <location>
        <begin position="7"/>
        <end position="28"/>
    </location>
</feature>
<evidence type="ECO:0000313" key="3">
    <source>
        <dbReference type="Proteomes" id="UP000741360"/>
    </source>
</evidence>
<evidence type="ECO:0000313" key="2">
    <source>
        <dbReference type="EMBL" id="MBI3014797.1"/>
    </source>
</evidence>
<name>A0A932M0E8_UNCTE</name>
<dbReference type="AlphaFoldDB" id="A0A932M0E8"/>
<accession>A0A932M0E8</accession>
<comment type="caution">
    <text evidence="2">The sequence shown here is derived from an EMBL/GenBank/DDBJ whole genome shotgun (WGS) entry which is preliminary data.</text>
</comment>
<organism evidence="2 3">
    <name type="scientific">Tectimicrobiota bacterium</name>
    <dbReference type="NCBI Taxonomy" id="2528274"/>
    <lineage>
        <taxon>Bacteria</taxon>
        <taxon>Pseudomonadati</taxon>
        <taxon>Nitrospinota/Tectimicrobiota group</taxon>
        <taxon>Candidatus Tectimicrobiota</taxon>
    </lineage>
</organism>
<dbReference type="EMBL" id="JACPSX010000127">
    <property type="protein sequence ID" value="MBI3014797.1"/>
    <property type="molecule type" value="Genomic_DNA"/>
</dbReference>
<gene>
    <name evidence="2" type="ORF">HYY65_07015</name>
</gene>
<feature type="region of interest" description="Disordered" evidence="1">
    <location>
        <begin position="1"/>
        <end position="41"/>
    </location>
</feature>